<dbReference type="Gene3D" id="3.30.50.10">
    <property type="entry name" value="Erythroid Transcription Factor GATA-1, subunit A"/>
    <property type="match status" value="1"/>
</dbReference>
<feature type="domain" description="Nuclear receptor" evidence="10">
    <location>
        <begin position="1"/>
        <end position="55"/>
    </location>
</feature>
<feature type="compositionally biased region" description="Low complexity" evidence="9">
    <location>
        <begin position="63"/>
        <end position="76"/>
    </location>
</feature>
<comment type="caution">
    <text evidence="11">The sequence shown here is derived from an EMBL/GenBank/DDBJ whole genome shotgun (WGS) entry which is preliminary data.</text>
</comment>
<dbReference type="PANTHER" id="PTHR46011:SF6">
    <property type="entry name" value="HIGH ZINC ACTIVATED NUCLEAR RECEPTOR PROTEIN"/>
    <property type="match status" value="1"/>
</dbReference>
<evidence type="ECO:0000313" key="11">
    <source>
        <dbReference type="EMBL" id="GMT22401.1"/>
    </source>
</evidence>
<evidence type="ECO:0000256" key="9">
    <source>
        <dbReference type="SAM" id="MobiDB-lite"/>
    </source>
</evidence>
<keyword evidence="6" id="KW-0804">Transcription</keyword>
<keyword evidence="12" id="KW-1185">Reference proteome</keyword>
<dbReference type="GO" id="GO:0008270">
    <property type="term" value="F:zinc ion binding"/>
    <property type="evidence" value="ECO:0007669"/>
    <property type="project" value="UniProtKB-KW"/>
</dbReference>
<evidence type="ECO:0000256" key="5">
    <source>
        <dbReference type="ARBA" id="ARBA00023125"/>
    </source>
</evidence>
<keyword evidence="3" id="KW-0862">Zinc</keyword>
<organism evidence="11 12">
    <name type="scientific">Pristionchus fissidentatus</name>
    <dbReference type="NCBI Taxonomy" id="1538716"/>
    <lineage>
        <taxon>Eukaryota</taxon>
        <taxon>Metazoa</taxon>
        <taxon>Ecdysozoa</taxon>
        <taxon>Nematoda</taxon>
        <taxon>Chromadorea</taxon>
        <taxon>Rhabditida</taxon>
        <taxon>Rhabditina</taxon>
        <taxon>Diplogasteromorpha</taxon>
        <taxon>Diplogasteroidea</taxon>
        <taxon>Neodiplogasteridae</taxon>
        <taxon>Pristionchus</taxon>
    </lineage>
</organism>
<evidence type="ECO:0000313" key="12">
    <source>
        <dbReference type="Proteomes" id="UP001432322"/>
    </source>
</evidence>
<feature type="non-terminal residue" evidence="11">
    <location>
        <position position="191"/>
    </location>
</feature>
<sequence length="191" mass="22249">ACAEFFKRAKTSGKTFVCRQGDFSCTIVKDEKFTCRRCRYDRCVQAGMMYEKAPKKEEKPIDMSDSSNSDAPSTSRDQQESILERIGRLFNASVDRRRTQELQLLQDRPDLKLAPHPTQKMYVSNFASSARIFEITMAETRSFYEEAFPEITKLTSEEQDLLTRSYIPKFCFIDNGYRTRKIWGEIDRLSV</sequence>
<keyword evidence="2" id="KW-0863">Zinc-finger</keyword>
<dbReference type="GO" id="GO:0003700">
    <property type="term" value="F:DNA-binding transcription factor activity"/>
    <property type="evidence" value="ECO:0007669"/>
    <property type="project" value="InterPro"/>
</dbReference>
<dbReference type="SMART" id="SM00399">
    <property type="entry name" value="ZnF_C4"/>
    <property type="match status" value="1"/>
</dbReference>
<feature type="region of interest" description="Disordered" evidence="9">
    <location>
        <begin position="54"/>
        <end position="78"/>
    </location>
</feature>
<feature type="non-terminal residue" evidence="11">
    <location>
        <position position="1"/>
    </location>
</feature>
<evidence type="ECO:0000256" key="7">
    <source>
        <dbReference type="ARBA" id="ARBA00023170"/>
    </source>
</evidence>
<keyword evidence="7" id="KW-0675">Receptor</keyword>
<dbReference type="EMBL" id="BTSY01000004">
    <property type="protein sequence ID" value="GMT22401.1"/>
    <property type="molecule type" value="Genomic_DNA"/>
</dbReference>
<accession>A0AAV5VV46</accession>
<dbReference type="PROSITE" id="PS51030">
    <property type="entry name" value="NUCLEAR_REC_DBD_2"/>
    <property type="match status" value="1"/>
</dbReference>
<reference evidence="11" key="1">
    <citation type="submission" date="2023-10" db="EMBL/GenBank/DDBJ databases">
        <title>Genome assembly of Pristionchus species.</title>
        <authorList>
            <person name="Yoshida K."/>
            <person name="Sommer R.J."/>
        </authorList>
    </citation>
    <scope>NUCLEOTIDE SEQUENCE</scope>
    <source>
        <strain evidence="11">RS5133</strain>
    </source>
</reference>
<gene>
    <name evidence="11" type="ORF">PFISCL1PPCAC_13698</name>
</gene>
<dbReference type="InterPro" id="IPR013088">
    <property type="entry name" value="Znf_NHR/GATA"/>
</dbReference>
<dbReference type="GO" id="GO:0005634">
    <property type="term" value="C:nucleus"/>
    <property type="evidence" value="ECO:0007669"/>
    <property type="project" value="TreeGrafter"/>
</dbReference>
<evidence type="ECO:0000259" key="10">
    <source>
        <dbReference type="PROSITE" id="PS51030"/>
    </source>
</evidence>
<dbReference type="InterPro" id="IPR001628">
    <property type="entry name" value="Znf_hrmn_rcpt"/>
</dbReference>
<evidence type="ECO:0000256" key="2">
    <source>
        <dbReference type="ARBA" id="ARBA00022771"/>
    </source>
</evidence>
<proteinExistence type="predicted"/>
<dbReference type="PANTHER" id="PTHR46011">
    <property type="entry name" value="NUCLEAR HORMONE RECEPTOR FAMILY MEMBER NHR-86-RELATED"/>
    <property type="match status" value="1"/>
</dbReference>
<keyword evidence="8" id="KW-0539">Nucleus</keyword>
<evidence type="ECO:0000256" key="4">
    <source>
        <dbReference type="ARBA" id="ARBA00023015"/>
    </source>
</evidence>
<dbReference type="AlphaFoldDB" id="A0AAV5VV46"/>
<name>A0AAV5VV46_9BILA</name>
<evidence type="ECO:0000256" key="1">
    <source>
        <dbReference type="ARBA" id="ARBA00022723"/>
    </source>
</evidence>
<keyword evidence="5" id="KW-0238">DNA-binding</keyword>
<evidence type="ECO:0000256" key="6">
    <source>
        <dbReference type="ARBA" id="ARBA00023163"/>
    </source>
</evidence>
<keyword evidence="4" id="KW-0805">Transcription regulation</keyword>
<protein>
    <recommendedName>
        <fullName evidence="10">Nuclear receptor domain-containing protein</fullName>
    </recommendedName>
</protein>
<dbReference type="GO" id="GO:0043565">
    <property type="term" value="F:sequence-specific DNA binding"/>
    <property type="evidence" value="ECO:0007669"/>
    <property type="project" value="InterPro"/>
</dbReference>
<dbReference type="Pfam" id="PF00105">
    <property type="entry name" value="zf-C4"/>
    <property type="match status" value="1"/>
</dbReference>
<evidence type="ECO:0000256" key="8">
    <source>
        <dbReference type="ARBA" id="ARBA00023242"/>
    </source>
</evidence>
<dbReference type="Proteomes" id="UP001432322">
    <property type="component" value="Unassembled WGS sequence"/>
</dbReference>
<evidence type="ECO:0000256" key="3">
    <source>
        <dbReference type="ARBA" id="ARBA00022833"/>
    </source>
</evidence>
<keyword evidence="1" id="KW-0479">Metal-binding</keyword>
<dbReference type="SUPFAM" id="SSF57716">
    <property type="entry name" value="Glucocorticoid receptor-like (DNA-binding domain)"/>
    <property type="match status" value="1"/>
</dbReference>